<evidence type="ECO:0000313" key="1">
    <source>
        <dbReference type="EMBL" id="KAJ8688103.1"/>
    </source>
</evidence>
<sequence>MSLRPDRAISSTNGDKNKSLILERHDYVSKEKLYGNGFNFMYPFPNTNEVKKPTEPIGAEMEIDGSAVDKTEPMHDTVASNGNVNISSVKRPADDEPESKKSNKREIKSVEDSLIQRVDNTLPKENDPANSKKEENTSASREQQEKHSDDTSDTKIPIYEMEGNPKQTTTQGKGRFMQKFTEFESCDHAPFKMFLQNKDNDPDKINPLVINRFLIRKFQNTQDIGECYPISNNKLCITVLNRLMANKILSLKEWKMNKLEVFIPNHLMTRQGVIKGVPKYFSEEEILQNLVAMDPHFGKVEIVNVKRFSTRKVKQESGQTIMLPTKTIQVTFRGQFLPPRVSMYKIHMRVEAYCPQVRQCYRCFNFGHVKANCKASQEICADCGDSAHSPETPCSRKNSSPQCKNAKKTIEQMTEFVKSGRNNRK</sequence>
<dbReference type="Proteomes" id="UP001239111">
    <property type="component" value="Chromosome 1"/>
</dbReference>
<accession>A0ACC2PX88</accession>
<proteinExistence type="predicted"/>
<comment type="caution">
    <text evidence="1">The sequence shown here is derived from an EMBL/GenBank/DDBJ whole genome shotgun (WGS) entry which is preliminary data.</text>
</comment>
<gene>
    <name evidence="1" type="ORF">QAD02_023898</name>
</gene>
<keyword evidence="2" id="KW-1185">Reference proteome</keyword>
<reference evidence="1" key="1">
    <citation type="submission" date="2023-04" db="EMBL/GenBank/DDBJ databases">
        <title>A chromosome-level genome assembly of the parasitoid wasp Eretmocerus hayati.</title>
        <authorList>
            <person name="Zhong Y."/>
            <person name="Liu S."/>
            <person name="Liu Y."/>
        </authorList>
    </citation>
    <scope>NUCLEOTIDE SEQUENCE</scope>
    <source>
        <strain evidence="1">ZJU_SS_LIU_2023</strain>
    </source>
</reference>
<protein>
    <submittedName>
        <fullName evidence="1">Uncharacterized protein</fullName>
    </submittedName>
</protein>
<dbReference type="EMBL" id="CM056741">
    <property type="protein sequence ID" value="KAJ8688103.1"/>
    <property type="molecule type" value="Genomic_DNA"/>
</dbReference>
<evidence type="ECO:0000313" key="2">
    <source>
        <dbReference type="Proteomes" id="UP001239111"/>
    </source>
</evidence>
<organism evidence="1 2">
    <name type="scientific">Eretmocerus hayati</name>
    <dbReference type="NCBI Taxonomy" id="131215"/>
    <lineage>
        <taxon>Eukaryota</taxon>
        <taxon>Metazoa</taxon>
        <taxon>Ecdysozoa</taxon>
        <taxon>Arthropoda</taxon>
        <taxon>Hexapoda</taxon>
        <taxon>Insecta</taxon>
        <taxon>Pterygota</taxon>
        <taxon>Neoptera</taxon>
        <taxon>Endopterygota</taxon>
        <taxon>Hymenoptera</taxon>
        <taxon>Apocrita</taxon>
        <taxon>Proctotrupomorpha</taxon>
        <taxon>Chalcidoidea</taxon>
        <taxon>Aphelinidae</taxon>
        <taxon>Aphelininae</taxon>
        <taxon>Eretmocerus</taxon>
    </lineage>
</organism>
<name>A0ACC2PX88_9HYME</name>